<evidence type="ECO:0008006" key="3">
    <source>
        <dbReference type="Google" id="ProtNLM"/>
    </source>
</evidence>
<evidence type="ECO:0000313" key="1">
    <source>
        <dbReference type="EMBL" id="GBP63601.1"/>
    </source>
</evidence>
<dbReference type="EMBL" id="BGZK01000873">
    <property type="protein sequence ID" value="GBP63601.1"/>
    <property type="molecule type" value="Genomic_DNA"/>
</dbReference>
<dbReference type="PANTHER" id="PTHR47642">
    <property type="entry name" value="ATP-DEPENDENT DNA HELICASE"/>
    <property type="match status" value="1"/>
</dbReference>
<dbReference type="InterPro" id="IPR027417">
    <property type="entry name" value="P-loop_NTPase"/>
</dbReference>
<sequence length="120" mass="13651">MLFMLFDDDIIGTEVKDSERLVAIAPVSTTHRTTKGYGDVERRMLPLMLSWAVTVHKPQGTNLNKAVIDLGRKKIGKGQVYVVLSRVKTLHGIALCDLEPNKRLKKSHDEKKLREMQRLL</sequence>
<gene>
    <name evidence="1" type="ORF">EVAR_97618_1</name>
</gene>
<accession>A0A4C1XI28</accession>
<dbReference type="STRING" id="151549.A0A4C1XI28"/>
<dbReference type="AlphaFoldDB" id="A0A4C1XI28"/>
<dbReference type="SUPFAM" id="SSF52540">
    <property type="entry name" value="P-loop containing nucleoside triphosphate hydrolases"/>
    <property type="match status" value="1"/>
</dbReference>
<organism evidence="1 2">
    <name type="scientific">Eumeta variegata</name>
    <name type="common">Bagworm moth</name>
    <name type="synonym">Eumeta japonica</name>
    <dbReference type="NCBI Taxonomy" id="151549"/>
    <lineage>
        <taxon>Eukaryota</taxon>
        <taxon>Metazoa</taxon>
        <taxon>Ecdysozoa</taxon>
        <taxon>Arthropoda</taxon>
        <taxon>Hexapoda</taxon>
        <taxon>Insecta</taxon>
        <taxon>Pterygota</taxon>
        <taxon>Neoptera</taxon>
        <taxon>Endopterygota</taxon>
        <taxon>Lepidoptera</taxon>
        <taxon>Glossata</taxon>
        <taxon>Ditrysia</taxon>
        <taxon>Tineoidea</taxon>
        <taxon>Psychidae</taxon>
        <taxon>Oiketicinae</taxon>
        <taxon>Eumeta</taxon>
    </lineage>
</organism>
<dbReference type="InterPro" id="IPR051055">
    <property type="entry name" value="PIF1_helicase"/>
</dbReference>
<comment type="caution">
    <text evidence="1">The sequence shown here is derived from an EMBL/GenBank/DDBJ whole genome shotgun (WGS) entry which is preliminary data.</text>
</comment>
<name>A0A4C1XI28_EUMVA</name>
<dbReference type="Proteomes" id="UP000299102">
    <property type="component" value="Unassembled WGS sequence"/>
</dbReference>
<keyword evidence="2" id="KW-1185">Reference proteome</keyword>
<evidence type="ECO:0000313" key="2">
    <source>
        <dbReference type="Proteomes" id="UP000299102"/>
    </source>
</evidence>
<dbReference type="CDD" id="cd18809">
    <property type="entry name" value="SF1_C_RecD"/>
    <property type="match status" value="1"/>
</dbReference>
<protein>
    <recommendedName>
        <fullName evidence="3">ATP-dependent DNA helicase PIF1</fullName>
    </recommendedName>
</protein>
<dbReference type="OrthoDB" id="416437at2759"/>
<proteinExistence type="predicted"/>
<reference evidence="1 2" key="1">
    <citation type="journal article" date="2019" name="Commun. Biol.">
        <title>The bagworm genome reveals a unique fibroin gene that provides high tensile strength.</title>
        <authorList>
            <person name="Kono N."/>
            <person name="Nakamura H."/>
            <person name="Ohtoshi R."/>
            <person name="Tomita M."/>
            <person name="Numata K."/>
            <person name="Arakawa K."/>
        </authorList>
    </citation>
    <scope>NUCLEOTIDE SEQUENCE [LARGE SCALE GENOMIC DNA]</scope>
</reference>